<proteinExistence type="predicted"/>
<dbReference type="RefSeq" id="WP_085110809.1">
    <property type="nucleotide sequence ID" value="NZ_JACKSN010000133.1"/>
</dbReference>
<protein>
    <submittedName>
        <fullName evidence="1">Uncharacterized protein</fullName>
    </submittedName>
</protein>
<accession>A0A1X2EGM8</accession>
<keyword evidence="2" id="KW-1185">Reference proteome</keyword>
<organism evidence="1 2">
    <name type="scientific">Mycolicibacillus trivialis</name>
    <dbReference type="NCBI Taxonomy" id="1798"/>
    <lineage>
        <taxon>Bacteria</taxon>
        <taxon>Bacillati</taxon>
        <taxon>Actinomycetota</taxon>
        <taxon>Actinomycetes</taxon>
        <taxon>Mycobacteriales</taxon>
        <taxon>Mycobacteriaceae</taxon>
        <taxon>Mycolicibacillus</taxon>
    </lineage>
</organism>
<gene>
    <name evidence="1" type="ORF">AWC30_13990</name>
</gene>
<dbReference type="Proteomes" id="UP000193090">
    <property type="component" value="Unassembled WGS sequence"/>
</dbReference>
<evidence type="ECO:0000313" key="2">
    <source>
        <dbReference type="Proteomes" id="UP000193090"/>
    </source>
</evidence>
<dbReference type="AlphaFoldDB" id="A0A1X2EGM8"/>
<dbReference type="STRING" id="1798.AWC30_13990"/>
<name>A0A1X2EGM8_9MYCO</name>
<comment type="caution">
    <text evidence="1">The sequence shown here is derived from an EMBL/GenBank/DDBJ whole genome shotgun (WGS) entry which is preliminary data.</text>
</comment>
<evidence type="ECO:0000313" key="1">
    <source>
        <dbReference type="EMBL" id="ORX01319.1"/>
    </source>
</evidence>
<reference evidence="1 2" key="1">
    <citation type="submission" date="2016-01" db="EMBL/GenBank/DDBJ databases">
        <title>The new phylogeny of the genus Mycobacterium.</title>
        <authorList>
            <person name="Tarcisio F."/>
            <person name="Conor M."/>
            <person name="Antonella G."/>
            <person name="Elisabetta G."/>
            <person name="Giulia F.S."/>
            <person name="Sara T."/>
            <person name="Anna F."/>
            <person name="Clotilde B."/>
            <person name="Roberto B."/>
            <person name="Veronica D.S."/>
            <person name="Fabio R."/>
            <person name="Monica P."/>
            <person name="Olivier J."/>
            <person name="Enrico T."/>
            <person name="Nicola S."/>
        </authorList>
    </citation>
    <scope>NUCLEOTIDE SEQUENCE [LARGE SCALE GENOMIC DNA]</scope>
    <source>
        <strain evidence="1 2">DSM 44153</strain>
    </source>
</reference>
<dbReference type="EMBL" id="LQPZ01000038">
    <property type="protein sequence ID" value="ORX01319.1"/>
    <property type="molecule type" value="Genomic_DNA"/>
</dbReference>
<sequence>MTIDNPDPDAITGDVIPDSIRRVSGTPGGDGLIEMALVDFPCRYRVRIDLTGPAPRLAELHVLADDDSAISSTTIRQVPVRRLTLAAARFVGLTEHSVSMAEDFDDPTGLIRPDHEPGRGKYDDVHYRQVANLLTAAREMGLPAREYVAERLGPVSLPTVSRWVAEAKRRGFLRRDWATASTKEN</sequence>
<dbReference type="OrthoDB" id="4626621at2"/>